<name>A0A448X978_9PLAT</name>
<protein>
    <recommendedName>
        <fullName evidence="1">BEACH domain-containing protein</fullName>
    </recommendedName>
</protein>
<evidence type="ECO:0000313" key="2">
    <source>
        <dbReference type="EMBL" id="VEL31381.1"/>
    </source>
</evidence>
<evidence type="ECO:0000259" key="1">
    <source>
        <dbReference type="PROSITE" id="PS50197"/>
    </source>
</evidence>
<proteinExistence type="predicted"/>
<dbReference type="InterPro" id="IPR036372">
    <property type="entry name" value="BEACH_dom_sf"/>
</dbReference>
<evidence type="ECO:0000313" key="3">
    <source>
        <dbReference type="Proteomes" id="UP000784294"/>
    </source>
</evidence>
<feature type="domain" description="BEACH" evidence="1">
    <location>
        <begin position="37"/>
        <end position="173"/>
    </location>
</feature>
<dbReference type="Gene3D" id="1.10.1540.10">
    <property type="entry name" value="BEACH domain"/>
    <property type="match status" value="1"/>
</dbReference>
<dbReference type="AlphaFoldDB" id="A0A448X978"/>
<dbReference type="PANTHER" id="PTHR13743:SF162">
    <property type="entry name" value="NEUROBEACHIN"/>
    <property type="match status" value="1"/>
</dbReference>
<dbReference type="Proteomes" id="UP000784294">
    <property type="component" value="Unassembled WGS sequence"/>
</dbReference>
<keyword evidence="3" id="KW-1185">Reference proteome</keyword>
<gene>
    <name evidence="2" type="ORF">PXEA_LOCUS24821</name>
</gene>
<dbReference type="GO" id="GO:0019901">
    <property type="term" value="F:protein kinase binding"/>
    <property type="evidence" value="ECO:0007669"/>
    <property type="project" value="TreeGrafter"/>
</dbReference>
<dbReference type="PANTHER" id="PTHR13743">
    <property type="entry name" value="BEIGE/BEACH-RELATED"/>
    <property type="match status" value="1"/>
</dbReference>
<sequence>MFAFFDSATVDRVIQALPPVGIGIKYNLPQARKSTSATPAQLFAQSSLTQRWQQREMSNFDYLMYVNTIAGRTFNDLNQYPIFPWVLADYTSSQLDLSQPASFRDLSRPIGALNVERKAFFDQRYAEWEDETQAPFHYGTHYSTAAFVLNYLVRMEPYTTLFLNLQVNRKTAS</sequence>
<dbReference type="PROSITE" id="PS50197">
    <property type="entry name" value="BEACH"/>
    <property type="match status" value="1"/>
</dbReference>
<comment type="caution">
    <text evidence="2">The sequence shown here is derived from an EMBL/GenBank/DDBJ whole genome shotgun (WGS) entry which is preliminary data.</text>
</comment>
<dbReference type="InterPro" id="IPR000409">
    <property type="entry name" value="BEACH_dom"/>
</dbReference>
<dbReference type="GO" id="GO:0005829">
    <property type="term" value="C:cytosol"/>
    <property type="evidence" value="ECO:0007669"/>
    <property type="project" value="TreeGrafter"/>
</dbReference>
<dbReference type="SMART" id="SM01026">
    <property type="entry name" value="Beach"/>
    <property type="match status" value="1"/>
</dbReference>
<organism evidence="2 3">
    <name type="scientific">Protopolystoma xenopodis</name>
    <dbReference type="NCBI Taxonomy" id="117903"/>
    <lineage>
        <taxon>Eukaryota</taxon>
        <taxon>Metazoa</taxon>
        <taxon>Spiralia</taxon>
        <taxon>Lophotrochozoa</taxon>
        <taxon>Platyhelminthes</taxon>
        <taxon>Monogenea</taxon>
        <taxon>Polyopisthocotylea</taxon>
        <taxon>Polystomatidea</taxon>
        <taxon>Polystomatidae</taxon>
        <taxon>Protopolystoma</taxon>
    </lineage>
</organism>
<dbReference type="GO" id="GO:0008104">
    <property type="term" value="P:intracellular protein localization"/>
    <property type="evidence" value="ECO:0007669"/>
    <property type="project" value="TreeGrafter"/>
</dbReference>
<accession>A0A448X978</accession>
<reference evidence="2" key="1">
    <citation type="submission" date="2018-11" db="EMBL/GenBank/DDBJ databases">
        <authorList>
            <consortium name="Pathogen Informatics"/>
        </authorList>
    </citation>
    <scope>NUCLEOTIDE SEQUENCE</scope>
</reference>
<dbReference type="EMBL" id="CAAALY010121757">
    <property type="protein sequence ID" value="VEL31381.1"/>
    <property type="molecule type" value="Genomic_DNA"/>
</dbReference>
<dbReference type="GO" id="GO:0016020">
    <property type="term" value="C:membrane"/>
    <property type="evidence" value="ECO:0007669"/>
    <property type="project" value="TreeGrafter"/>
</dbReference>
<dbReference type="OrthoDB" id="26681at2759"/>
<dbReference type="InterPro" id="IPR050865">
    <property type="entry name" value="BEACH_Domain"/>
</dbReference>
<dbReference type="Pfam" id="PF02138">
    <property type="entry name" value="Beach"/>
    <property type="match status" value="1"/>
</dbReference>
<dbReference type="SUPFAM" id="SSF81837">
    <property type="entry name" value="BEACH domain"/>
    <property type="match status" value="1"/>
</dbReference>